<feature type="region of interest" description="Disordered" evidence="1">
    <location>
        <begin position="107"/>
        <end position="180"/>
    </location>
</feature>
<comment type="caution">
    <text evidence="2">The sequence shown here is derived from an EMBL/GenBank/DDBJ whole genome shotgun (WGS) entry which is preliminary data.</text>
</comment>
<sequence>MAKVLGLGYSMEDVDAENRLRFMGATGATAETLGAIRIERRLEKDSSSGKHLDFQVWEDKVGLAEVVLGADEDSGSHGDCPGVLPIILLDRLGKKAEADRLASREAWRTQNQGGESNTNSPSNPPAQNQTEVSPSGILGQSTSTPDMSPVFEKSESPPAGQSGRHQPKGSSPTDREKEVISARSLWCPCCTVM</sequence>
<evidence type="ECO:0000256" key="1">
    <source>
        <dbReference type="SAM" id="MobiDB-lite"/>
    </source>
</evidence>
<gene>
    <name evidence="2" type="ORF">B0H67DRAFT_591384</name>
</gene>
<protein>
    <submittedName>
        <fullName evidence="2">Uncharacterized protein</fullName>
    </submittedName>
</protein>
<dbReference type="AlphaFoldDB" id="A0AA40DKA4"/>
<evidence type="ECO:0000313" key="3">
    <source>
        <dbReference type="Proteomes" id="UP001172102"/>
    </source>
</evidence>
<keyword evidence="3" id="KW-1185">Reference proteome</keyword>
<organism evidence="2 3">
    <name type="scientific">Lasiosphaeris hirsuta</name>
    <dbReference type="NCBI Taxonomy" id="260670"/>
    <lineage>
        <taxon>Eukaryota</taxon>
        <taxon>Fungi</taxon>
        <taxon>Dikarya</taxon>
        <taxon>Ascomycota</taxon>
        <taxon>Pezizomycotina</taxon>
        <taxon>Sordariomycetes</taxon>
        <taxon>Sordariomycetidae</taxon>
        <taxon>Sordariales</taxon>
        <taxon>Lasiosphaeriaceae</taxon>
        <taxon>Lasiosphaeris</taxon>
    </lineage>
</organism>
<name>A0AA40DKA4_9PEZI</name>
<proteinExistence type="predicted"/>
<dbReference type="Proteomes" id="UP001172102">
    <property type="component" value="Unassembled WGS sequence"/>
</dbReference>
<dbReference type="EMBL" id="JAUKUA010000007">
    <property type="protein sequence ID" value="KAK0704436.1"/>
    <property type="molecule type" value="Genomic_DNA"/>
</dbReference>
<reference evidence="2" key="1">
    <citation type="submission" date="2023-06" db="EMBL/GenBank/DDBJ databases">
        <title>Genome-scale phylogeny and comparative genomics of the fungal order Sordariales.</title>
        <authorList>
            <consortium name="Lawrence Berkeley National Laboratory"/>
            <person name="Hensen N."/>
            <person name="Bonometti L."/>
            <person name="Westerberg I."/>
            <person name="Brannstrom I.O."/>
            <person name="Guillou S."/>
            <person name="Cros-Aarteil S."/>
            <person name="Calhoun S."/>
            <person name="Haridas S."/>
            <person name="Kuo A."/>
            <person name="Mondo S."/>
            <person name="Pangilinan J."/>
            <person name="Riley R."/>
            <person name="Labutti K."/>
            <person name="Andreopoulos B."/>
            <person name="Lipzen A."/>
            <person name="Chen C."/>
            <person name="Yanf M."/>
            <person name="Daum C."/>
            <person name="Ng V."/>
            <person name="Clum A."/>
            <person name="Steindorff A."/>
            <person name="Ohm R."/>
            <person name="Martin F."/>
            <person name="Silar P."/>
            <person name="Natvig D."/>
            <person name="Lalanne C."/>
            <person name="Gautier V."/>
            <person name="Ament-Velasquez S.L."/>
            <person name="Kruys A."/>
            <person name="Hutchinson M.I."/>
            <person name="Powell A.J."/>
            <person name="Barry K."/>
            <person name="Miller A.N."/>
            <person name="Grigoriev I.V."/>
            <person name="Debuchy R."/>
            <person name="Gladieux P."/>
            <person name="Thoren M.H."/>
            <person name="Johannesson H."/>
        </authorList>
    </citation>
    <scope>NUCLEOTIDE SEQUENCE</scope>
    <source>
        <strain evidence="2">SMH4607-1</strain>
    </source>
</reference>
<evidence type="ECO:0000313" key="2">
    <source>
        <dbReference type="EMBL" id="KAK0704436.1"/>
    </source>
</evidence>
<feature type="compositionally biased region" description="Polar residues" evidence="1">
    <location>
        <begin position="108"/>
        <end position="146"/>
    </location>
</feature>
<accession>A0AA40DKA4</accession>